<evidence type="ECO:0000256" key="1">
    <source>
        <dbReference type="SAM" id="Phobius"/>
    </source>
</evidence>
<feature type="transmembrane region" description="Helical" evidence="1">
    <location>
        <begin position="50"/>
        <end position="75"/>
    </location>
</feature>
<feature type="transmembrane region" description="Helical" evidence="1">
    <location>
        <begin position="20"/>
        <end position="38"/>
    </location>
</feature>
<sequence>FVVVSWVSLVIPPDAPPGRIALIITTFLVLVNIANSVFSKSPRAHSINPIQVWILSCIVFVFITVLEYAVVLFIIRRQRKYVLDLKKKKQKTKRNNSKVSHSELSIMEEKPKISAVTNEVALGVLTTNIDHASVWIL</sequence>
<dbReference type="Gene3D" id="1.20.58.390">
    <property type="entry name" value="Neurotransmitter-gated ion-channel transmembrane domain"/>
    <property type="match status" value="1"/>
</dbReference>
<dbReference type="AlphaFoldDB" id="A0A0K2T9Y2"/>
<evidence type="ECO:0000313" key="3">
    <source>
        <dbReference type="EMBL" id="CDW22630.1"/>
    </source>
</evidence>
<reference evidence="3" key="1">
    <citation type="submission" date="2014-05" db="EMBL/GenBank/DDBJ databases">
        <authorList>
            <person name="Chronopoulou M."/>
        </authorList>
    </citation>
    <scope>NUCLEOTIDE SEQUENCE</scope>
    <source>
        <tissue evidence="3">Whole organism</tissue>
    </source>
</reference>
<protein>
    <submittedName>
        <fullName evidence="3">Glycine receptor subunit alpha3like [Saccoglossus kowalevskii]</fullName>
    </submittedName>
</protein>
<dbReference type="PRINTS" id="PR00253">
    <property type="entry name" value="GABAARECEPTR"/>
</dbReference>
<dbReference type="GO" id="GO:0004888">
    <property type="term" value="F:transmembrane signaling receptor activity"/>
    <property type="evidence" value="ECO:0007669"/>
    <property type="project" value="InterPro"/>
</dbReference>
<dbReference type="InterPro" id="IPR036719">
    <property type="entry name" value="Neuro-gated_channel_TM_sf"/>
</dbReference>
<feature type="non-terminal residue" evidence="3">
    <location>
        <position position="137"/>
    </location>
</feature>
<dbReference type="GO" id="GO:0005230">
    <property type="term" value="F:extracellular ligand-gated monoatomic ion channel activity"/>
    <property type="evidence" value="ECO:0007669"/>
    <property type="project" value="UniProtKB-ARBA"/>
</dbReference>
<dbReference type="Pfam" id="PF02932">
    <property type="entry name" value="Neur_chan_memb"/>
    <property type="match status" value="1"/>
</dbReference>
<dbReference type="GO" id="GO:0099095">
    <property type="term" value="F:ligand-gated monoatomic anion channel activity"/>
    <property type="evidence" value="ECO:0007669"/>
    <property type="project" value="UniProtKB-ARBA"/>
</dbReference>
<proteinExistence type="predicted"/>
<keyword evidence="1" id="KW-0812">Transmembrane</keyword>
<feature type="domain" description="Neurotransmitter-gated ion-channel transmembrane" evidence="2">
    <location>
        <begin position="2"/>
        <end position="100"/>
    </location>
</feature>
<keyword evidence="1" id="KW-1133">Transmembrane helix</keyword>
<dbReference type="InterPro" id="IPR006029">
    <property type="entry name" value="Neurotrans-gated_channel_TM"/>
</dbReference>
<keyword evidence="1" id="KW-0472">Membrane</keyword>
<dbReference type="InterPro" id="IPR038050">
    <property type="entry name" value="Neuro_actylchol_rec"/>
</dbReference>
<dbReference type="InterPro" id="IPR006028">
    <property type="entry name" value="GABAA/Glycine_rcpt"/>
</dbReference>
<dbReference type="GO" id="GO:0016020">
    <property type="term" value="C:membrane"/>
    <property type="evidence" value="ECO:0007669"/>
    <property type="project" value="InterPro"/>
</dbReference>
<dbReference type="GO" id="GO:0005254">
    <property type="term" value="F:chloride channel activity"/>
    <property type="evidence" value="ECO:0007669"/>
    <property type="project" value="UniProtKB-ARBA"/>
</dbReference>
<dbReference type="OrthoDB" id="6396633at2759"/>
<keyword evidence="3" id="KW-0675">Receptor</keyword>
<dbReference type="SUPFAM" id="SSF90112">
    <property type="entry name" value="Neurotransmitter-gated ion-channel transmembrane pore"/>
    <property type="match status" value="1"/>
</dbReference>
<accession>A0A0K2T9Y2</accession>
<name>A0A0K2T9Y2_LEPSM</name>
<feature type="non-terminal residue" evidence="3">
    <location>
        <position position="1"/>
    </location>
</feature>
<evidence type="ECO:0000259" key="2">
    <source>
        <dbReference type="Pfam" id="PF02932"/>
    </source>
</evidence>
<organism evidence="3">
    <name type="scientific">Lepeophtheirus salmonis</name>
    <name type="common">Salmon louse</name>
    <name type="synonym">Caligus salmonis</name>
    <dbReference type="NCBI Taxonomy" id="72036"/>
    <lineage>
        <taxon>Eukaryota</taxon>
        <taxon>Metazoa</taxon>
        <taxon>Ecdysozoa</taxon>
        <taxon>Arthropoda</taxon>
        <taxon>Crustacea</taxon>
        <taxon>Multicrustacea</taxon>
        <taxon>Hexanauplia</taxon>
        <taxon>Copepoda</taxon>
        <taxon>Siphonostomatoida</taxon>
        <taxon>Caligidae</taxon>
        <taxon>Lepeophtheirus</taxon>
    </lineage>
</organism>
<dbReference type="EMBL" id="HACA01005269">
    <property type="protein sequence ID" value="CDW22630.1"/>
    <property type="molecule type" value="Transcribed_RNA"/>
</dbReference>